<proteinExistence type="predicted"/>
<dbReference type="Proteomes" id="UP000009273">
    <property type="component" value="Segment"/>
</dbReference>
<sequence length="204" mass="23921">MYEFGDLKINATKGQVEKLDDIKSVSDSITTSLVYRSTDKLVFLVKVAKNNHKYTFFMTLREDEIMKISFEQPQYTDKKLLFSQLSHVMFEHLIIVADSLYLSQDEQCNDKLKAIICQDSCPICDSKLENNNDFSVTLKSCANNCYEINKSFNKMLFQLMIFDNLYINNTVTSLQQRIEFVDKVYDEILYWKNGERYLVKLLSK</sequence>
<dbReference type="GeneID" id="18563664"/>
<keyword evidence="2" id="KW-1185">Reference proteome</keyword>
<gene>
    <name evidence="1" type="primary">450</name>
    <name evidence="1" type="ORF">G_450</name>
</gene>
<protein>
    <submittedName>
        <fullName evidence="1">Gp450</fullName>
    </submittedName>
</protein>
<dbReference type="KEGG" id="vg:18563664"/>
<evidence type="ECO:0000313" key="1">
    <source>
        <dbReference type="EMBL" id="AEO93708.1"/>
    </source>
</evidence>
<organism evidence="1 2">
    <name type="scientific">Bacillus phage G</name>
    <dbReference type="NCBI Taxonomy" id="2884420"/>
    <lineage>
        <taxon>Viruses</taxon>
        <taxon>Duplodnaviria</taxon>
        <taxon>Heunggongvirae</taxon>
        <taxon>Uroviricota</taxon>
        <taxon>Caudoviricetes</taxon>
        <taxon>Donellivirus</taxon>
        <taxon>Donellivirus gee</taxon>
    </lineage>
</organism>
<accession>G3MAJ1</accession>
<dbReference type="RefSeq" id="YP_009015753.1">
    <property type="nucleotide sequence ID" value="NC_023719.1"/>
</dbReference>
<evidence type="ECO:0000313" key="2">
    <source>
        <dbReference type="Proteomes" id="UP000009273"/>
    </source>
</evidence>
<name>G3MAJ1_9CAUD</name>
<reference evidence="1 2" key="1">
    <citation type="submission" date="2011-09" db="EMBL/GenBank/DDBJ databases">
        <authorList>
            <person name="Pope W.H."/>
            <person name="Pedulla M.L."/>
            <person name="Ford M.E."/>
            <person name="Peebles C.L."/>
            <person name="Hatfull G.H."/>
            <person name="Hendrix R.W."/>
        </authorList>
    </citation>
    <scope>NUCLEOTIDE SEQUENCE [LARGE SCALE GENOMIC DNA]</scope>
    <source>
        <strain evidence="1">G</strain>
    </source>
</reference>
<dbReference type="EMBL" id="JN638751">
    <property type="protein sequence ID" value="AEO93708.1"/>
    <property type="molecule type" value="Genomic_DNA"/>
</dbReference>